<dbReference type="PANTHER" id="PTHR31973:SF187">
    <property type="entry name" value="MUTATOR TRANSPOSASE MUDRA PROTEIN"/>
    <property type="match status" value="1"/>
</dbReference>
<dbReference type="Proteomes" id="UP000585474">
    <property type="component" value="Unassembled WGS sequence"/>
</dbReference>
<reference evidence="2 3" key="1">
    <citation type="submission" date="2019-07" db="EMBL/GenBank/DDBJ databases">
        <title>De Novo Assembly of kiwifruit Actinidia rufa.</title>
        <authorList>
            <person name="Sugita-Konishi S."/>
            <person name="Sato K."/>
            <person name="Mori E."/>
            <person name="Abe Y."/>
            <person name="Kisaki G."/>
            <person name="Hamano K."/>
            <person name="Suezawa K."/>
            <person name="Otani M."/>
            <person name="Fukuda T."/>
            <person name="Manabe T."/>
            <person name="Gomi K."/>
            <person name="Tabuchi M."/>
            <person name="Akimitsu K."/>
            <person name="Kataoka I."/>
        </authorList>
    </citation>
    <scope>NUCLEOTIDE SEQUENCE [LARGE SCALE GENOMIC DNA]</scope>
    <source>
        <strain evidence="3">cv. Fuchu</strain>
    </source>
</reference>
<proteinExistence type="predicted"/>
<evidence type="ECO:0000313" key="3">
    <source>
        <dbReference type="Proteomes" id="UP000585474"/>
    </source>
</evidence>
<dbReference type="PANTHER" id="PTHR31973">
    <property type="entry name" value="POLYPROTEIN, PUTATIVE-RELATED"/>
    <property type="match status" value="1"/>
</dbReference>
<dbReference type="AlphaFoldDB" id="A0A7J0FGY7"/>
<comment type="caution">
    <text evidence="2">The sequence shown here is derived from an EMBL/GenBank/DDBJ whole genome shotgun (WGS) entry which is preliminary data.</text>
</comment>
<gene>
    <name evidence="2" type="ORF">Acr_11g0017450</name>
</gene>
<evidence type="ECO:0000256" key="1">
    <source>
        <dbReference type="SAM" id="MobiDB-lite"/>
    </source>
</evidence>
<protein>
    <submittedName>
        <fullName evidence="2">Uncharacterized protein</fullName>
    </submittedName>
</protein>
<dbReference type="EMBL" id="BJWL01000011">
    <property type="protein sequence ID" value="GFY97439.1"/>
    <property type="molecule type" value="Genomic_DNA"/>
</dbReference>
<sequence>MMNLVEVYGRGGIWGGSSRMQIYRGKKKALEILEGNHAKSYGKLAQYAVEIRKANPGRLVKLELERIPPNLNLTNIQKEGCRPFIGLDGFHLKGSFGEVCWMKWALGGNNGLYPLDYGVVESEGKEDSWSFFLYCAHSIIDGPQRELISEIDAAIEKVMPEATRRRCCRHPLSNFKKKFQVKKLGDSRTYKVRNFTLAMDEIKQESPEAYAWLVKVPIAEWARHTFDPKIEHVVAKCGRSVESLESMQRPKTAQHPKERKRLGVEKVGRGMMSLILELVALEGPAPCWQGAWTVDCGLAILATRKSCQDHEEQWGASSTRNWGEEDHQSTQLAQ</sequence>
<accession>A0A7J0FGY7</accession>
<name>A0A7J0FGY7_9ERIC</name>
<feature type="region of interest" description="Disordered" evidence="1">
    <location>
        <begin position="313"/>
        <end position="334"/>
    </location>
</feature>
<dbReference type="OrthoDB" id="683469at2759"/>
<keyword evidence="3" id="KW-1185">Reference proteome</keyword>
<evidence type="ECO:0000313" key="2">
    <source>
        <dbReference type="EMBL" id="GFY97439.1"/>
    </source>
</evidence>
<organism evidence="2 3">
    <name type="scientific">Actinidia rufa</name>
    <dbReference type="NCBI Taxonomy" id="165716"/>
    <lineage>
        <taxon>Eukaryota</taxon>
        <taxon>Viridiplantae</taxon>
        <taxon>Streptophyta</taxon>
        <taxon>Embryophyta</taxon>
        <taxon>Tracheophyta</taxon>
        <taxon>Spermatophyta</taxon>
        <taxon>Magnoliopsida</taxon>
        <taxon>eudicotyledons</taxon>
        <taxon>Gunneridae</taxon>
        <taxon>Pentapetalae</taxon>
        <taxon>asterids</taxon>
        <taxon>Ericales</taxon>
        <taxon>Actinidiaceae</taxon>
        <taxon>Actinidia</taxon>
    </lineage>
</organism>